<dbReference type="InterPro" id="IPR000306">
    <property type="entry name" value="Znf_FYVE"/>
</dbReference>
<proteinExistence type="predicted"/>
<dbReference type="SUPFAM" id="SSF57903">
    <property type="entry name" value="FYVE/PHD zinc finger"/>
    <property type="match status" value="1"/>
</dbReference>
<feature type="compositionally biased region" description="Basic and acidic residues" evidence="5">
    <location>
        <begin position="63"/>
        <end position="72"/>
    </location>
</feature>
<feature type="region of interest" description="Disordered" evidence="5">
    <location>
        <begin position="1"/>
        <end position="26"/>
    </location>
</feature>
<organism evidence="7 8">
    <name type="scientific">Aureococcus anophagefferens</name>
    <name type="common">Harmful bloom alga</name>
    <dbReference type="NCBI Taxonomy" id="44056"/>
    <lineage>
        <taxon>Eukaryota</taxon>
        <taxon>Sar</taxon>
        <taxon>Stramenopiles</taxon>
        <taxon>Ochrophyta</taxon>
        <taxon>Pelagophyceae</taxon>
        <taxon>Pelagomonadales</taxon>
        <taxon>Pelagomonadaceae</taxon>
        <taxon>Aureococcus</taxon>
    </lineage>
</organism>
<comment type="caution">
    <text evidence="7">The sequence shown here is derived from an EMBL/GenBank/DDBJ whole genome shotgun (WGS) entry which is preliminary data.</text>
</comment>
<protein>
    <recommendedName>
        <fullName evidence="6">FYVE-type domain-containing protein</fullName>
    </recommendedName>
</protein>
<dbReference type="Pfam" id="PF01363">
    <property type="entry name" value="FYVE"/>
    <property type="match status" value="1"/>
</dbReference>
<evidence type="ECO:0000313" key="7">
    <source>
        <dbReference type="EMBL" id="KAK7233816.1"/>
    </source>
</evidence>
<dbReference type="PROSITE" id="PS50178">
    <property type="entry name" value="ZF_FYVE"/>
    <property type="match status" value="1"/>
</dbReference>
<dbReference type="InterPro" id="IPR011011">
    <property type="entry name" value="Znf_FYVE_PHD"/>
</dbReference>
<reference evidence="7 8" key="1">
    <citation type="submission" date="2024-03" db="EMBL/GenBank/DDBJ databases">
        <title>Aureococcus anophagefferens CCMP1851 and Kratosvirus quantuckense: Draft genome of a second virus-susceptible host strain in the model system.</title>
        <authorList>
            <person name="Chase E."/>
            <person name="Truchon A.R."/>
            <person name="Schepens W."/>
            <person name="Wilhelm S.W."/>
        </authorList>
    </citation>
    <scope>NUCLEOTIDE SEQUENCE [LARGE SCALE GENOMIC DNA]</scope>
    <source>
        <strain evidence="7 8">CCMP1851</strain>
    </source>
</reference>
<dbReference type="InterPro" id="IPR013083">
    <property type="entry name" value="Znf_RING/FYVE/PHD"/>
</dbReference>
<dbReference type="PANTHER" id="PTHR39490">
    <property type="entry name" value="ARRESTIN DOMAIN-CONTAINING PROTEIN D"/>
    <property type="match status" value="1"/>
</dbReference>
<keyword evidence="1" id="KW-0479">Metal-binding</keyword>
<evidence type="ECO:0000259" key="6">
    <source>
        <dbReference type="PROSITE" id="PS50178"/>
    </source>
</evidence>
<evidence type="ECO:0000313" key="8">
    <source>
        <dbReference type="Proteomes" id="UP001363151"/>
    </source>
</evidence>
<sequence length="293" mass="32006">MASALEMPIREEDESDARYARLSDPGEPSGLAALLCPCLRRAPAYERVEEATPNPLAAQAGDAARDDDPHRGSWLDEADELAASCFACSSAFHPVKNRRHHCRRCGDTYCIGCSSRYQPLLLSGLETPQRVCDACYDAAARDNDFARVHAPVLERGAILTLKGGLFSAKRAVVLRVTGDTLLFLDQASVEAAPRLGIELASVTAVEDKPDGFSIRYDAAAAHLTSPAPRPDLTAALRAAAKRASTKSVRDCVDERRWEKRQAARDAEARTASRQQRDSRAADRQSIRDKYGLR</sequence>
<keyword evidence="2 4" id="KW-0863">Zinc-finger</keyword>
<keyword evidence="8" id="KW-1185">Reference proteome</keyword>
<dbReference type="InterPro" id="IPR017455">
    <property type="entry name" value="Znf_FYVE-rel"/>
</dbReference>
<gene>
    <name evidence="7" type="ORF">SO694_00100041</name>
</gene>
<dbReference type="SMART" id="SM00064">
    <property type="entry name" value="FYVE"/>
    <property type="match status" value="1"/>
</dbReference>
<dbReference type="Proteomes" id="UP001363151">
    <property type="component" value="Unassembled WGS sequence"/>
</dbReference>
<evidence type="ECO:0000256" key="4">
    <source>
        <dbReference type="PROSITE-ProRule" id="PRU00091"/>
    </source>
</evidence>
<evidence type="ECO:0000256" key="1">
    <source>
        <dbReference type="ARBA" id="ARBA00022723"/>
    </source>
</evidence>
<dbReference type="PANTHER" id="PTHR39490:SF8">
    <property type="entry name" value="ZINC FINGER FYVE DOMAIN-CONTAINING PROTEIN 21"/>
    <property type="match status" value="1"/>
</dbReference>
<feature type="region of interest" description="Disordered" evidence="5">
    <location>
        <begin position="50"/>
        <end position="72"/>
    </location>
</feature>
<evidence type="ECO:0000256" key="3">
    <source>
        <dbReference type="ARBA" id="ARBA00022833"/>
    </source>
</evidence>
<feature type="domain" description="FYVE-type" evidence="6">
    <location>
        <begin position="79"/>
        <end position="140"/>
    </location>
</feature>
<dbReference type="InterPro" id="IPR052113">
    <property type="entry name" value="FYVE-type_Zinc_Finger"/>
</dbReference>
<accession>A0ABR1FMZ3</accession>
<evidence type="ECO:0000256" key="2">
    <source>
        <dbReference type="ARBA" id="ARBA00022771"/>
    </source>
</evidence>
<keyword evidence="3" id="KW-0862">Zinc</keyword>
<evidence type="ECO:0000256" key="5">
    <source>
        <dbReference type="SAM" id="MobiDB-lite"/>
    </source>
</evidence>
<dbReference type="EMBL" id="JBBJCI010000355">
    <property type="protein sequence ID" value="KAK7233816.1"/>
    <property type="molecule type" value="Genomic_DNA"/>
</dbReference>
<name>A0ABR1FMZ3_AURAN</name>
<dbReference type="Gene3D" id="3.30.40.10">
    <property type="entry name" value="Zinc/RING finger domain, C3HC4 (zinc finger)"/>
    <property type="match status" value="1"/>
</dbReference>
<feature type="region of interest" description="Disordered" evidence="5">
    <location>
        <begin position="257"/>
        <end position="293"/>
    </location>
</feature>